<dbReference type="Proteomes" id="UP000273252">
    <property type="component" value="Unassembled WGS sequence"/>
</dbReference>
<comment type="caution">
    <text evidence="1">The sequence shown here is derived from an EMBL/GenBank/DDBJ whole genome shotgun (WGS) entry which is preliminary data.</text>
</comment>
<sequence length="183" mass="21059">MKKFFRKEDKGVQSKSLRSIEPKNINDLFLWHLEDLGYFKQSCYSTVLRHLKHEIDLNKQGVKLTTEQKKELGINARLAITTDLVDVLSDKGITLSDPKSALKRVYYRATFEANRLESLQKIMDAGFFEVIYRSSGDERDCPWCEANNGNRFPVSEEANEAIKTNCTCAWNRGFFGPVVKVKK</sequence>
<reference evidence="1 2" key="1">
    <citation type="submission" date="2018-08" db="EMBL/GenBank/DDBJ databases">
        <title>Vibrio isolated from the Eastern China Marginal Seas.</title>
        <authorList>
            <person name="Li Y."/>
        </authorList>
    </citation>
    <scope>NUCLEOTIDE SEQUENCE [LARGE SCALE GENOMIC DNA]</scope>
    <source>
        <strain evidence="1 2">BEI233</strain>
    </source>
</reference>
<proteinExistence type="predicted"/>
<dbReference type="OrthoDB" id="7058633at2"/>
<keyword evidence="2" id="KW-1185">Reference proteome</keyword>
<accession>A0A3A6RF69</accession>
<organism evidence="1 2">
    <name type="scientific">Vibrio sinensis</name>
    <dbReference type="NCBI Taxonomy" id="2302434"/>
    <lineage>
        <taxon>Bacteria</taxon>
        <taxon>Pseudomonadati</taxon>
        <taxon>Pseudomonadota</taxon>
        <taxon>Gammaproteobacteria</taxon>
        <taxon>Vibrionales</taxon>
        <taxon>Vibrionaceae</taxon>
        <taxon>Vibrio</taxon>
    </lineage>
</organism>
<dbReference type="EMBL" id="QVMU01000001">
    <property type="protein sequence ID" value="RJX75802.1"/>
    <property type="molecule type" value="Genomic_DNA"/>
</dbReference>
<gene>
    <name evidence="1" type="ORF">DZ860_03350</name>
</gene>
<evidence type="ECO:0000313" key="2">
    <source>
        <dbReference type="Proteomes" id="UP000273252"/>
    </source>
</evidence>
<evidence type="ECO:0000313" key="1">
    <source>
        <dbReference type="EMBL" id="RJX75802.1"/>
    </source>
</evidence>
<protein>
    <submittedName>
        <fullName evidence="1">Uncharacterized protein</fullName>
    </submittedName>
</protein>
<name>A0A3A6RF69_9VIBR</name>
<dbReference type="AlphaFoldDB" id="A0A3A6RF69"/>